<protein>
    <submittedName>
        <fullName evidence="2">Ring-cleaving dioxygenase MhqO</fullName>
    </submittedName>
</protein>
<keyword evidence="3" id="KW-1185">Reference proteome</keyword>
<dbReference type="Gene3D" id="3.10.180.10">
    <property type="entry name" value="2,3-Dihydroxybiphenyl 1,2-Dioxygenase, domain 1"/>
    <property type="match status" value="2"/>
</dbReference>
<comment type="caution">
    <text evidence="2">The sequence shown here is derived from an EMBL/GenBank/DDBJ whole genome shotgun (WGS) entry which is preliminary data.</text>
</comment>
<dbReference type="InterPro" id="IPR037523">
    <property type="entry name" value="VOC_core"/>
</dbReference>
<dbReference type="InterPro" id="IPR029068">
    <property type="entry name" value="Glyas_Bleomycin-R_OHBP_Dase"/>
</dbReference>
<dbReference type="EMBL" id="BMKI01000001">
    <property type="protein sequence ID" value="GGC79538.1"/>
    <property type="molecule type" value="Genomic_DNA"/>
</dbReference>
<dbReference type="SUPFAM" id="SSF54593">
    <property type="entry name" value="Glyoxalase/Bleomycin resistance protein/Dihydroxybiphenyl dioxygenase"/>
    <property type="match status" value="1"/>
</dbReference>
<dbReference type="PANTHER" id="PTHR36110:SF2">
    <property type="entry name" value="RING-CLEAVING DIOXYGENASE MHQE-RELATED"/>
    <property type="match status" value="1"/>
</dbReference>
<accession>A0ABQ1NKH1</accession>
<dbReference type="PANTHER" id="PTHR36110">
    <property type="entry name" value="RING-CLEAVING DIOXYGENASE MHQE-RELATED"/>
    <property type="match status" value="1"/>
</dbReference>
<evidence type="ECO:0000313" key="2">
    <source>
        <dbReference type="EMBL" id="GGC79538.1"/>
    </source>
</evidence>
<dbReference type="GO" id="GO:0051213">
    <property type="term" value="F:dioxygenase activity"/>
    <property type="evidence" value="ECO:0007669"/>
    <property type="project" value="UniProtKB-KW"/>
</dbReference>
<reference evidence="3" key="1">
    <citation type="journal article" date="2019" name="Int. J. Syst. Evol. Microbiol.">
        <title>The Global Catalogue of Microorganisms (GCM) 10K type strain sequencing project: providing services to taxonomists for standard genome sequencing and annotation.</title>
        <authorList>
            <consortium name="The Broad Institute Genomics Platform"/>
            <consortium name="The Broad Institute Genome Sequencing Center for Infectious Disease"/>
            <person name="Wu L."/>
            <person name="Ma J."/>
        </authorList>
    </citation>
    <scope>NUCLEOTIDE SEQUENCE [LARGE SCALE GENOMIC DNA]</scope>
    <source>
        <strain evidence="3">CGMCC 1.15942</strain>
    </source>
</reference>
<organism evidence="2 3">
    <name type="scientific">Enterococcus wangshanyuanii</name>
    <dbReference type="NCBI Taxonomy" id="2005703"/>
    <lineage>
        <taxon>Bacteria</taxon>
        <taxon>Bacillati</taxon>
        <taxon>Bacillota</taxon>
        <taxon>Bacilli</taxon>
        <taxon>Lactobacillales</taxon>
        <taxon>Enterococcaceae</taxon>
        <taxon>Enterococcus</taxon>
    </lineage>
</organism>
<dbReference type="Pfam" id="PF00903">
    <property type="entry name" value="Glyoxalase"/>
    <property type="match status" value="1"/>
</dbReference>
<dbReference type="InterPro" id="IPR004360">
    <property type="entry name" value="Glyas_Fos-R_dOase_dom"/>
</dbReference>
<proteinExistence type="predicted"/>
<evidence type="ECO:0000313" key="3">
    <source>
        <dbReference type="Proteomes" id="UP000630615"/>
    </source>
</evidence>
<dbReference type="PROSITE" id="PS51819">
    <property type="entry name" value="VOC"/>
    <property type="match status" value="1"/>
</dbReference>
<evidence type="ECO:0000259" key="1">
    <source>
        <dbReference type="PROSITE" id="PS51819"/>
    </source>
</evidence>
<gene>
    <name evidence="2" type="primary">mhqO</name>
    <name evidence="2" type="ORF">GCM10011573_06510</name>
</gene>
<name>A0ABQ1NKH1_9ENTE</name>
<keyword evidence="2" id="KW-0223">Dioxygenase</keyword>
<feature type="domain" description="VOC" evidence="1">
    <location>
        <begin position="6"/>
        <end position="162"/>
    </location>
</feature>
<dbReference type="RefSeq" id="WP_088268542.1">
    <property type="nucleotide sequence ID" value="NZ_BMKI01000001.1"/>
</dbReference>
<dbReference type="Proteomes" id="UP000630615">
    <property type="component" value="Unassembled WGS sequence"/>
</dbReference>
<keyword evidence="2" id="KW-0560">Oxidoreductase</keyword>
<dbReference type="InterPro" id="IPR052537">
    <property type="entry name" value="Extradiol_RC_dioxygenase"/>
</dbReference>
<sequence length="297" mass="33792">MNPIDKIHHISAIVGDPQENLHFYRNVLGLRLVKQTVNFDDEHTYHLYYSNQSVDNGTIITFFPWNNAHKGRVGSGQVGTIAFRIPKGTAAYWKEHLAKHQVSVKESELFNQLTLELQDSHDLSLALVEGEESADSPDILGFHGAVLLSADPDATSQTLVQDLGLETGKSTEENYTFYTHGVQRHQIILPKIAMKFGRWGVGTVHHIAWSVPTYESQAQWQDYLYTHQYGVTEIKDRNYFKAIYFQEHGSIIFEIATEVPGFTIDESFENLGKQLMLPPQFEARRDQIIAHLPKLDV</sequence>